<dbReference type="Proteomes" id="UP000297225">
    <property type="component" value="Unassembled WGS sequence"/>
</dbReference>
<keyword evidence="2" id="KW-1185">Reference proteome</keyword>
<dbReference type="OrthoDB" id="3831186at2"/>
<sequence>MARQAPIELKDKIHIKRRLAKVYESLLKRNVIEDFNDLASQLDINKSTVRGAFSIGSPYLSMRFLDRLLAVYGDYFSREWLLKGEGAMRAKIEVIPEEARKERWMRVAHVVQQEGMPIPEFAKAIGIGSPSTIYRILQNKTKPSNTTLNLILDRFPEYGRSWLLHGKGEAYIKPPKEEGTAVSAQGNAIPFKVENLMEFAIIPDAAAAGRLTGYGDPNPEGLETMTLPVERMYKGNYYIFTVRGASMDDGSTRAICEGDKLLCREVAREYWSAGLHYHTWPYFVFATQTEGIVVKEVVSQDLERDIISCHSINPDYPDLELHLRDIVGIYNVVELLGRSMKR</sequence>
<comment type="caution">
    <text evidence="1">The sequence shown here is derived from an EMBL/GenBank/DDBJ whole genome shotgun (WGS) entry which is preliminary data.</text>
</comment>
<dbReference type="CDD" id="cd00093">
    <property type="entry name" value="HTH_XRE"/>
    <property type="match status" value="1"/>
</dbReference>
<name>A0A4Y8WN43_9PORP</name>
<dbReference type="STRING" id="1122973.GCA_000379925_00732"/>
<dbReference type="PROSITE" id="PS50943">
    <property type="entry name" value="HTH_CROC1"/>
    <property type="match status" value="1"/>
</dbReference>
<gene>
    <name evidence="1" type="ORF">E4P47_06885</name>
</gene>
<dbReference type="GeneID" id="66796730"/>
<evidence type="ECO:0000313" key="2">
    <source>
        <dbReference type="Proteomes" id="UP000297225"/>
    </source>
</evidence>
<dbReference type="SUPFAM" id="SSF51306">
    <property type="entry name" value="LexA/Signal peptidase"/>
    <property type="match status" value="1"/>
</dbReference>
<dbReference type="InterPro" id="IPR036286">
    <property type="entry name" value="LexA/Signal_pep-like_sf"/>
</dbReference>
<dbReference type="AlphaFoldDB" id="A0A4Y8WN43"/>
<dbReference type="RefSeq" id="WP_018357988.1">
    <property type="nucleotide sequence ID" value="NZ_CP197400.1"/>
</dbReference>
<evidence type="ECO:0000313" key="1">
    <source>
        <dbReference type="EMBL" id="TFH94571.1"/>
    </source>
</evidence>
<dbReference type="Gene3D" id="2.10.109.10">
    <property type="entry name" value="Umud Fragment, subunit A"/>
    <property type="match status" value="1"/>
</dbReference>
<accession>A0A4Y8WN43</accession>
<organism evidence="1 2">
    <name type="scientific">Porphyromonas levii</name>
    <dbReference type="NCBI Taxonomy" id="28114"/>
    <lineage>
        <taxon>Bacteria</taxon>
        <taxon>Pseudomonadati</taxon>
        <taxon>Bacteroidota</taxon>
        <taxon>Bacteroidia</taxon>
        <taxon>Bacteroidales</taxon>
        <taxon>Porphyromonadaceae</taxon>
        <taxon>Porphyromonas</taxon>
    </lineage>
</organism>
<proteinExistence type="predicted"/>
<protein>
    <submittedName>
        <fullName evidence="1">XRE family transcriptional regulator</fullName>
    </submittedName>
</protein>
<dbReference type="EMBL" id="SPNC01000106">
    <property type="protein sequence ID" value="TFH94571.1"/>
    <property type="molecule type" value="Genomic_DNA"/>
</dbReference>
<reference evidence="1 2" key="1">
    <citation type="submission" date="2019-03" db="EMBL/GenBank/DDBJ databases">
        <title>Porphyromonas levii Isolated from the Uterus of Dairy Cows.</title>
        <authorList>
            <person name="Francis A.M."/>
        </authorList>
    </citation>
    <scope>NUCLEOTIDE SEQUENCE [LARGE SCALE GENOMIC DNA]</scope>
    <source>
        <strain evidence="1 2">AF5678</strain>
    </source>
</reference>
<dbReference type="InterPro" id="IPR001387">
    <property type="entry name" value="Cro/C1-type_HTH"/>
</dbReference>